<keyword evidence="2" id="KW-1185">Reference proteome</keyword>
<name>A0A4Z2E8V4_9TELE</name>
<organism evidence="1 2">
    <name type="scientific">Liparis tanakae</name>
    <name type="common">Tanaka's snailfish</name>
    <dbReference type="NCBI Taxonomy" id="230148"/>
    <lineage>
        <taxon>Eukaryota</taxon>
        <taxon>Metazoa</taxon>
        <taxon>Chordata</taxon>
        <taxon>Craniata</taxon>
        <taxon>Vertebrata</taxon>
        <taxon>Euteleostomi</taxon>
        <taxon>Actinopterygii</taxon>
        <taxon>Neopterygii</taxon>
        <taxon>Teleostei</taxon>
        <taxon>Neoteleostei</taxon>
        <taxon>Acanthomorphata</taxon>
        <taxon>Eupercaria</taxon>
        <taxon>Perciformes</taxon>
        <taxon>Cottioidei</taxon>
        <taxon>Cottales</taxon>
        <taxon>Liparidae</taxon>
        <taxon>Liparis</taxon>
    </lineage>
</organism>
<protein>
    <submittedName>
        <fullName evidence="1">Uncharacterized protein</fullName>
    </submittedName>
</protein>
<reference evidence="1 2" key="1">
    <citation type="submission" date="2019-03" db="EMBL/GenBank/DDBJ databases">
        <title>First draft genome of Liparis tanakae, snailfish: a comprehensive survey of snailfish specific genes.</title>
        <authorList>
            <person name="Kim W."/>
            <person name="Song I."/>
            <person name="Jeong J.-H."/>
            <person name="Kim D."/>
            <person name="Kim S."/>
            <person name="Ryu S."/>
            <person name="Song J.Y."/>
            <person name="Lee S.K."/>
        </authorList>
    </citation>
    <scope>NUCLEOTIDE SEQUENCE [LARGE SCALE GENOMIC DNA]</scope>
    <source>
        <tissue evidence="1">Muscle</tissue>
    </source>
</reference>
<evidence type="ECO:0000313" key="2">
    <source>
        <dbReference type="Proteomes" id="UP000314294"/>
    </source>
</evidence>
<dbReference type="EMBL" id="SRLO01013065">
    <property type="protein sequence ID" value="TNN25247.1"/>
    <property type="molecule type" value="Genomic_DNA"/>
</dbReference>
<sequence>MWGGLVPEGQRVPRCRLSRVIRTRGGDGITRPVTPGLGGGFTLHGYPTDGNLDIPRSSRLHQQQLTLNTSTQETLVRHTGQTHWSDTLVRNTGQAHWSETLVRHTGQKHWSDG</sequence>
<dbReference type="AlphaFoldDB" id="A0A4Z2E8V4"/>
<proteinExistence type="predicted"/>
<accession>A0A4Z2E8V4</accession>
<gene>
    <name evidence="1" type="ORF">EYF80_064625</name>
</gene>
<evidence type="ECO:0000313" key="1">
    <source>
        <dbReference type="EMBL" id="TNN25247.1"/>
    </source>
</evidence>
<comment type="caution">
    <text evidence="1">The sequence shown here is derived from an EMBL/GenBank/DDBJ whole genome shotgun (WGS) entry which is preliminary data.</text>
</comment>
<dbReference type="Proteomes" id="UP000314294">
    <property type="component" value="Unassembled WGS sequence"/>
</dbReference>